<sequence length="176" mass="20256">MDSRIRVSKVDNVACWRVGRGIDGTLHLQLHHLVFRYPGPGQPADGSAAAPAQRPKEMWVAYPMISRCSYRPSPLMHSPPAIRVQCRDFTFFSLHFRKESDARDVYDTIRCLTCKVGNVEKLYAFSFRSPEPERAIGGWKIYDPRQEFKRLGISAKDTDKGWRITDINHDYQARSI</sequence>
<comment type="caution">
    <text evidence="3">The sequence shown here is derived from an EMBL/GenBank/DDBJ whole genome shotgun (WGS) entry which is preliminary data.</text>
</comment>
<dbReference type="GO" id="GO:0016020">
    <property type="term" value="C:membrane"/>
    <property type="evidence" value="ECO:0007669"/>
    <property type="project" value="TreeGrafter"/>
</dbReference>
<dbReference type="AlphaFoldDB" id="A0A5N5D6E2"/>
<evidence type="ECO:0000259" key="2">
    <source>
        <dbReference type="PROSITE" id="PS51339"/>
    </source>
</evidence>
<organism evidence="3 4">
    <name type="scientific">Lasiodiplodia theobromae</name>
    <dbReference type="NCBI Taxonomy" id="45133"/>
    <lineage>
        <taxon>Eukaryota</taxon>
        <taxon>Fungi</taxon>
        <taxon>Dikarya</taxon>
        <taxon>Ascomycota</taxon>
        <taxon>Pezizomycotina</taxon>
        <taxon>Dothideomycetes</taxon>
        <taxon>Dothideomycetes incertae sedis</taxon>
        <taxon>Botryosphaeriales</taxon>
        <taxon>Botryosphaeriaceae</taxon>
        <taxon>Lasiodiplodia</taxon>
    </lineage>
</organism>
<dbReference type="InterPro" id="IPR030564">
    <property type="entry name" value="Myotubularin"/>
</dbReference>
<comment type="similarity">
    <text evidence="1">Belongs to the protein-tyrosine phosphatase family. Non-receptor class myotubularin subfamily.</text>
</comment>
<keyword evidence="4" id="KW-1185">Reference proteome</keyword>
<dbReference type="GO" id="GO:0046856">
    <property type="term" value="P:phosphatidylinositol dephosphorylation"/>
    <property type="evidence" value="ECO:0007669"/>
    <property type="project" value="TreeGrafter"/>
</dbReference>
<dbReference type="EMBL" id="VCHE01000069">
    <property type="protein sequence ID" value="KAB2572904.1"/>
    <property type="molecule type" value="Genomic_DNA"/>
</dbReference>
<dbReference type="Proteomes" id="UP000325902">
    <property type="component" value="Unassembled WGS sequence"/>
</dbReference>
<dbReference type="Gene3D" id="2.30.29.30">
    <property type="entry name" value="Pleckstrin-homology domain (PH domain)/Phosphotyrosine-binding domain (PTB)"/>
    <property type="match status" value="1"/>
</dbReference>
<dbReference type="InterPro" id="IPR011993">
    <property type="entry name" value="PH-like_dom_sf"/>
</dbReference>
<dbReference type="PANTHER" id="PTHR10807:SF128">
    <property type="entry name" value="PHOSPHATIDYLINOSITOL-3,5-BISPHOSPHATE 3-PHOSPHATASE"/>
    <property type="match status" value="1"/>
</dbReference>
<dbReference type="InterPro" id="IPR048994">
    <property type="entry name" value="PH-GRAM_MTMR6-9"/>
</dbReference>
<gene>
    <name evidence="3" type="ORF">DBV05_g8453</name>
</gene>
<reference evidence="3 4" key="1">
    <citation type="journal article" date="2019" name="Sci. Rep.">
        <title>A multi-omics analysis of the grapevine pathogen Lasiodiplodia theobromae reveals that temperature affects the expression of virulence- and pathogenicity-related genes.</title>
        <authorList>
            <person name="Felix C."/>
            <person name="Meneses R."/>
            <person name="Goncalves M.F.M."/>
            <person name="Tilleman L."/>
            <person name="Duarte A.S."/>
            <person name="Jorrin-Novo J.V."/>
            <person name="Van de Peer Y."/>
            <person name="Deforce D."/>
            <person name="Van Nieuwerburgh F."/>
            <person name="Esteves A.C."/>
            <person name="Alves A."/>
        </authorList>
    </citation>
    <scope>NUCLEOTIDE SEQUENCE [LARGE SCALE GENOMIC DNA]</scope>
    <source>
        <strain evidence="3 4">LA-SOL3</strain>
    </source>
</reference>
<dbReference type="GO" id="GO:0005737">
    <property type="term" value="C:cytoplasm"/>
    <property type="evidence" value="ECO:0007669"/>
    <property type="project" value="TreeGrafter"/>
</dbReference>
<dbReference type="OrthoDB" id="271628at2759"/>
<evidence type="ECO:0000256" key="1">
    <source>
        <dbReference type="ARBA" id="ARBA00007471"/>
    </source>
</evidence>
<dbReference type="Pfam" id="PF06602">
    <property type="entry name" value="Myotub-related"/>
    <property type="match status" value="1"/>
</dbReference>
<dbReference type="PANTHER" id="PTHR10807">
    <property type="entry name" value="MYOTUBULARIN-RELATED"/>
    <property type="match status" value="1"/>
</dbReference>
<dbReference type="GO" id="GO:0004438">
    <property type="term" value="F:phosphatidylinositol-3-phosphate phosphatase activity"/>
    <property type="evidence" value="ECO:0007669"/>
    <property type="project" value="TreeGrafter"/>
</dbReference>
<dbReference type="InterPro" id="IPR010569">
    <property type="entry name" value="Myotubularin-like_Pase_dom"/>
</dbReference>
<feature type="domain" description="Myotubularin phosphatase" evidence="2">
    <location>
        <begin position="138"/>
        <end position="176"/>
    </location>
</feature>
<dbReference type="Pfam" id="PF21098">
    <property type="entry name" value="PH-GRAM_MTMR6-like"/>
    <property type="match status" value="1"/>
</dbReference>
<name>A0A5N5D6E2_9PEZI</name>
<protein>
    <submittedName>
        <fullName evidence="3">Phosphoinositide 3-phosphatase</fullName>
    </submittedName>
</protein>
<evidence type="ECO:0000313" key="3">
    <source>
        <dbReference type="EMBL" id="KAB2572904.1"/>
    </source>
</evidence>
<evidence type="ECO:0000313" key="4">
    <source>
        <dbReference type="Proteomes" id="UP000325902"/>
    </source>
</evidence>
<dbReference type="PROSITE" id="PS51339">
    <property type="entry name" value="PPASE_MYOTUBULARIN"/>
    <property type="match status" value="1"/>
</dbReference>
<accession>A0A5N5D6E2</accession>
<dbReference type="SUPFAM" id="SSF50729">
    <property type="entry name" value="PH domain-like"/>
    <property type="match status" value="1"/>
</dbReference>
<proteinExistence type="inferred from homology"/>